<keyword evidence="2" id="KW-1185">Reference proteome</keyword>
<comment type="caution">
    <text evidence="1">The sequence shown here is derived from an EMBL/GenBank/DDBJ whole genome shotgun (WGS) entry which is preliminary data.</text>
</comment>
<evidence type="ECO:0000313" key="1">
    <source>
        <dbReference type="EMBL" id="KWX03138.1"/>
    </source>
</evidence>
<reference evidence="2" key="1">
    <citation type="submission" date="2015-04" db="EMBL/GenBank/DDBJ databases">
        <title>Physiological reanalysis, assessment of diazotrophy, and genome sequences of multiple isolates of Streptomyces thermoautotrophicus.</title>
        <authorList>
            <person name="MacKellar D.C."/>
            <person name="Lieber L."/>
            <person name="Norman J."/>
            <person name="Bolger A."/>
            <person name="Tobin C."/>
            <person name="Murray J.W."/>
            <person name="Chang R."/>
            <person name="Ford T."/>
            <person name="Nguyen P.Q."/>
            <person name="Woodward J."/>
            <person name="Permingeat H."/>
            <person name="Joshi N.S."/>
            <person name="Silver P.A."/>
            <person name="Usadel B."/>
            <person name="Rutherford A.W."/>
            <person name="Friesen M."/>
            <person name="Prell J."/>
        </authorList>
    </citation>
    <scope>NUCLEOTIDE SEQUENCE [LARGE SCALE GENOMIC DNA]</scope>
    <source>
        <strain evidence="2">H1</strain>
    </source>
</reference>
<evidence type="ECO:0000313" key="2">
    <source>
        <dbReference type="Proteomes" id="UP000070188"/>
    </source>
</evidence>
<sequence length="50" mass="5177">MIGHGCSCFPGGTWASLGRYVLRLTIRAGRLVDAPGAAGVPLRPIGPVRC</sequence>
<proteinExistence type="predicted"/>
<dbReference type="Proteomes" id="UP000070188">
    <property type="component" value="Unassembled WGS sequence"/>
</dbReference>
<accession>A0A132MZ08</accession>
<protein>
    <submittedName>
        <fullName evidence="1">Putative integral membrane protein</fullName>
    </submittedName>
</protein>
<name>A0A132MZ08_9ACTN</name>
<dbReference type="PATRIC" id="fig|1469144.10.peg.4492"/>
<dbReference type="EMBL" id="LAXD01000001">
    <property type="protein sequence ID" value="KWX03138.1"/>
    <property type="molecule type" value="Genomic_DNA"/>
</dbReference>
<organism evidence="1 2">
    <name type="scientific">Carbonactinospora thermoautotrophica</name>
    <dbReference type="NCBI Taxonomy" id="1469144"/>
    <lineage>
        <taxon>Bacteria</taxon>
        <taxon>Bacillati</taxon>
        <taxon>Actinomycetota</taxon>
        <taxon>Actinomycetes</taxon>
        <taxon>Kitasatosporales</taxon>
        <taxon>Carbonactinosporaceae</taxon>
        <taxon>Carbonactinospora</taxon>
    </lineage>
</organism>
<gene>
    <name evidence="1" type="ORF">LI90_4188</name>
</gene>
<dbReference type="AlphaFoldDB" id="A0A132MZ08"/>